<protein>
    <submittedName>
        <fullName evidence="2">Uncharacterized protein</fullName>
    </submittedName>
</protein>
<dbReference type="EMBL" id="JARKIE010000008">
    <property type="protein sequence ID" value="KAJ7705396.1"/>
    <property type="molecule type" value="Genomic_DNA"/>
</dbReference>
<evidence type="ECO:0000313" key="3">
    <source>
        <dbReference type="Proteomes" id="UP001221757"/>
    </source>
</evidence>
<comment type="caution">
    <text evidence="2">The sequence shown here is derived from an EMBL/GenBank/DDBJ whole genome shotgun (WGS) entry which is preliminary data.</text>
</comment>
<organism evidence="2 3">
    <name type="scientific">Mycena rosella</name>
    <name type="common">Pink bonnet</name>
    <name type="synonym">Agaricus rosellus</name>
    <dbReference type="NCBI Taxonomy" id="1033263"/>
    <lineage>
        <taxon>Eukaryota</taxon>
        <taxon>Fungi</taxon>
        <taxon>Dikarya</taxon>
        <taxon>Basidiomycota</taxon>
        <taxon>Agaricomycotina</taxon>
        <taxon>Agaricomycetes</taxon>
        <taxon>Agaricomycetidae</taxon>
        <taxon>Agaricales</taxon>
        <taxon>Marasmiineae</taxon>
        <taxon>Mycenaceae</taxon>
        <taxon>Mycena</taxon>
    </lineage>
</organism>
<feature type="region of interest" description="Disordered" evidence="1">
    <location>
        <begin position="1"/>
        <end position="48"/>
    </location>
</feature>
<name>A0AAD7GU71_MYCRO</name>
<keyword evidence="3" id="KW-1185">Reference proteome</keyword>
<evidence type="ECO:0000256" key="1">
    <source>
        <dbReference type="SAM" id="MobiDB-lite"/>
    </source>
</evidence>
<dbReference type="AlphaFoldDB" id="A0AAD7GU71"/>
<proteinExistence type="predicted"/>
<dbReference type="Proteomes" id="UP001221757">
    <property type="component" value="Unassembled WGS sequence"/>
</dbReference>
<feature type="compositionally biased region" description="Polar residues" evidence="1">
    <location>
        <begin position="15"/>
        <end position="47"/>
    </location>
</feature>
<reference evidence="2" key="1">
    <citation type="submission" date="2023-03" db="EMBL/GenBank/DDBJ databases">
        <title>Massive genome expansion in bonnet fungi (Mycena s.s.) driven by repeated elements and novel gene families across ecological guilds.</title>
        <authorList>
            <consortium name="Lawrence Berkeley National Laboratory"/>
            <person name="Harder C.B."/>
            <person name="Miyauchi S."/>
            <person name="Viragh M."/>
            <person name="Kuo A."/>
            <person name="Thoen E."/>
            <person name="Andreopoulos B."/>
            <person name="Lu D."/>
            <person name="Skrede I."/>
            <person name="Drula E."/>
            <person name="Henrissat B."/>
            <person name="Morin E."/>
            <person name="Kohler A."/>
            <person name="Barry K."/>
            <person name="LaButti K."/>
            <person name="Morin E."/>
            <person name="Salamov A."/>
            <person name="Lipzen A."/>
            <person name="Mereny Z."/>
            <person name="Hegedus B."/>
            <person name="Baldrian P."/>
            <person name="Stursova M."/>
            <person name="Weitz H."/>
            <person name="Taylor A."/>
            <person name="Grigoriev I.V."/>
            <person name="Nagy L.G."/>
            <person name="Martin F."/>
            <person name="Kauserud H."/>
        </authorList>
    </citation>
    <scope>NUCLEOTIDE SEQUENCE</scope>
    <source>
        <strain evidence="2">CBHHK067</strain>
    </source>
</reference>
<accession>A0AAD7GU71</accession>
<gene>
    <name evidence="2" type="ORF">B0H17DRAFT_1126235</name>
</gene>
<sequence length="373" mass="41710">MSTPSRAHVLRRSFSENSLPIQYRASPQPSSSAITHPQAVGPSTDSLPQLAADQKEGSFSAHLAMRGASLDDFFNNNSGSIMGGGQPEIPRPSRPDIQFAGIESGMAATMHTNLSQETIRYSSVSGIVSNYSVAPDVPPFLAPMPAEWQLATSEYWIEPSRQSMESGIMGPISNTMQFEEPYQFGDRSDTETLTESRDTIHTHHPAIVGPRIPPSPTLPAPIPEAGWRFCHPDPTTYYSASRIRSRQAILANVTHPSTGPIAVPYPPIEEWAEHVLLEKARDSQGIYLFEIISIPGHLLRAARELVCHGHLTGKWVILQVIQLWDQYAYMRCYCHETDEYTFIRVPHHFYYMAEDEWPLIHQTFREASALRSN</sequence>
<evidence type="ECO:0000313" key="2">
    <source>
        <dbReference type="EMBL" id="KAJ7705396.1"/>
    </source>
</evidence>